<dbReference type="GO" id="GO:0004523">
    <property type="term" value="F:RNA-DNA hybrid ribonuclease activity"/>
    <property type="evidence" value="ECO:0007669"/>
    <property type="project" value="InterPro"/>
</dbReference>
<gene>
    <name evidence="3" type="ORF">Dsin_010799</name>
</gene>
<comment type="caution">
    <text evidence="3">The sequence shown here is derived from an EMBL/GenBank/DDBJ whole genome shotgun (WGS) entry which is preliminary data.</text>
</comment>
<keyword evidence="1" id="KW-0472">Membrane</keyword>
<name>A0AAE0AUD6_9ROSI</name>
<proteinExistence type="predicted"/>
<dbReference type="InterPro" id="IPR002156">
    <property type="entry name" value="RNaseH_domain"/>
</dbReference>
<evidence type="ECO:0000256" key="1">
    <source>
        <dbReference type="SAM" id="Phobius"/>
    </source>
</evidence>
<sequence length="255" mass="28761">MGLGPGPGSLFRLTGRPSPTRFPYRTGPGPDRAWPYPFNIRAGLARIATTSLKDLGLLNDSLLKKFTWKFVTSKGFAFSFLRERYLKHLRKPYGGLIGLQFLLFGLILGMIGFRVRLLTLRAVDFRFVLSLVWHTVFGANRFGIGCMLNCVDDLWILRCFGLLGCPTKTLVIKSVIWSPLAPGWIKVNTDGAAFVKGCFAIHLGQAFAFEAEFLAASMGINLSWKYRWRQIWPESESSYVVQLLSSHSKHVPWRV</sequence>
<evidence type="ECO:0000313" key="4">
    <source>
        <dbReference type="Proteomes" id="UP001281410"/>
    </source>
</evidence>
<feature type="domain" description="RNase H type-1" evidence="2">
    <location>
        <begin position="184"/>
        <end position="249"/>
    </location>
</feature>
<evidence type="ECO:0000259" key="2">
    <source>
        <dbReference type="Pfam" id="PF13456"/>
    </source>
</evidence>
<keyword evidence="1" id="KW-0812">Transmembrane</keyword>
<dbReference type="GO" id="GO:0003676">
    <property type="term" value="F:nucleic acid binding"/>
    <property type="evidence" value="ECO:0007669"/>
    <property type="project" value="InterPro"/>
</dbReference>
<feature type="transmembrane region" description="Helical" evidence="1">
    <location>
        <begin position="93"/>
        <end position="113"/>
    </location>
</feature>
<dbReference type="Pfam" id="PF13456">
    <property type="entry name" value="RVT_3"/>
    <property type="match status" value="1"/>
</dbReference>
<reference evidence="3" key="1">
    <citation type="journal article" date="2023" name="Plant J.">
        <title>Genome sequences and population genomics provide insights into the demographic history, inbreeding, and mutation load of two 'living fossil' tree species of Dipteronia.</title>
        <authorList>
            <person name="Feng Y."/>
            <person name="Comes H.P."/>
            <person name="Chen J."/>
            <person name="Zhu S."/>
            <person name="Lu R."/>
            <person name="Zhang X."/>
            <person name="Li P."/>
            <person name="Qiu J."/>
            <person name="Olsen K.M."/>
            <person name="Qiu Y."/>
        </authorList>
    </citation>
    <scope>NUCLEOTIDE SEQUENCE</scope>
    <source>
        <strain evidence="3">NBL</strain>
    </source>
</reference>
<keyword evidence="1" id="KW-1133">Transmembrane helix</keyword>
<dbReference type="AlphaFoldDB" id="A0AAE0AUD6"/>
<dbReference type="Proteomes" id="UP001281410">
    <property type="component" value="Unassembled WGS sequence"/>
</dbReference>
<keyword evidence="4" id="KW-1185">Reference proteome</keyword>
<accession>A0AAE0AUD6</accession>
<dbReference type="EMBL" id="JANJYJ010000003">
    <property type="protein sequence ID" value="KAK3223774.1"/>
    <property type="molecule type" value="Genomic_DNA"/>
</dbReference>
<protein>
    <recommendedName>
        <fullName evidence="2">RNase H type-1 domain-containing protein</fullName>
    </recommendedName>
</protein>
<evidence type="ECO:0000313" key="3">
    <source>
        <dbReference type="EMBL" id="KAK3223774.1"/>
    </source>
</evidence>
<organism evidence="3 4">
    <name type="scientific">Dipteronia sinensis</name>
    <dbReference type="NCBI Taxonomy" id="43782"/>
    <lineage>
        <taxon>Eukaryota</taxon>
        <taxon>Viridiplantae</taxon>
        <taxon>Streptophyta</taxon>
        <taxon>Embryophyta</taxon>
        <taxon>Tracheophyta</taxon>
        <taxon>Spermatophyta</taxon>
        <taxon>Magnoliopsida</taxon>
        <taxon>eudicotyledons</taxon>
        <taxon>Gunneridae</taxon>
        <taxon>Pentapetalae</taxon>
        <taxon>rosids</taxon>
        <taxon>malvids</taxon>
        <taxon>Sapindales</taxon>
        <taxon>Sapindaceae</taxon>
        <taxon>Hippocastanoideae</taxon>
        <taxon>Acereae</taxon>
        <taxon>Dipteronia</taxon>
    </lineage>
</organism>